<evidence type="ECO:0000313" key="4">
    <source>
        <dbReference type="Proteomes" id="UP000030653"/>
    </source>
</evidence>
<name>M5FVE0_DACPD</name>
<evidence type="ECO:0000259" key="2">
    <source>
        <dbReference type="Pfam" id="PF17667"/>
    </source>
</evidence>
<protein>
    <recommendedName>
        <fullName evidence="2">Fungal-type protein kinase domain-containing protein</fullName>
    </recommendedName>
</protein>
<gene>
    <name evidence="3" type="ORF">DACRYDRAFT_16805</name>
</gene>
<dbReference type="GeneID" id="63686288"/>
<feature type="compositionally biased region" description="Low complexity" evidence="1">
    <location>
        <begin position="462"/>
        <end position="473"/>
    </location>
</feature>
<dbReference type="Proteomes" id="UP000030653">
    <property type="component" value="Unassembled WGS sequence"/>
</dbReference>
<dbReference type="EMBL" id="JH795867">
    <property type="protein sequence ID" value="EJU00244.1"/>
    <property type="molecule type" value="Genomic_DNA"/>
</dbReference>
<proteinExistence type="predicted"/>
<keyword evidence="4" id="KW-1185">Reference proteome</keyword>
<accession>M5FVE0</accession>
<dbReference type="OMA" id="ALMINAM"/>
<dbReference type="HOGENOM" id="CLU_354877_0_0_1"/>
<feature type="region of interest" description="Disordered" evidence="1">
    <location>
        <begin position="408"/>
        <end position="473"/>
    </location>
</feature>
<evidence type="ECO:0000256" key="1">
    <source>
        <dbReference type="SAM" id="MobiDB-lite"/>
    </source>
</evidence>
<evidence type="ECO:0000313" key="3">
    <source>
        <dbReference type="EMBL" id="EJU00244.1"/>
    </source>
</evidence>
<dbReference type="RefSeq" id="XP_040627141.1">
    <property type="nucleotide sequence ID" value="XM_040771226.1"/>
</dbReference>
<feature type="compositionally biased region" description="Basic and acidic residues" evidence="1">
    <location>
        <begin position="444"/>
        <end position="455"/>
    </location>
</feature>
<feature type="domain" description="Fungal-type protein kinase" evidence="2">
    <location>
        <begin position="499"/>
        <end position="625"/>
    </location>
</feature>
<dbReference type="OrthoDB" id="5584477at2759"/>
<organism evidence="3 4">
    <name type="scientific">Dacryopinax primogenitus (strain DJM 731)</name>
    <name type="common">Brown rot fungus</name>
    <dbReference type="NCBI Taxonomy" id="1858805"/>
    <lineage>
        <taxon>Eukaryota</taxon>
        <taxon>Fungi</taxon>
        <taxon>Dikarya</taxon>
        <taxon>Basidiomycota</taxon>
        <taxon>Agaricomycotina</taxon>
        <taxon>Dacrymycetes</taxon>
        <taxon>Dacrymycetales</taxon>
        <taxon>Dacrymycetaceae</taxon>
        <taxon>Dacryopinax</taxon>
    </lineage>
</organism>
<feature type="compositionally biased region" description="Basic and acidic residues" evidence="1">
    <location>
        <begin position="416"/>
        <end position="427"/>
    </location>
</feature>
<dbReference type="Pfam" id="PF17667">
    <property type="entry name" value="Pkinase_fungal"/>
    <property type="match status" value="1"/>
</dbReference>
<dbReference type="AlphaFoldDB" id="M5FVE0"/>
<dbReference type="STRING" id="1858805.M5FVE0"/>
<reference evidence="3 4" key="1">
    <citation type="journal article" date="2012" name="Science">
        <title>The Paleozoic origin of enzymatic lignin decomposition reconstructed from 31 fungal genomes.</title>
        <authorList>
            <person name="Floudas D."/>
            <person name="Binder M."/>
            <person name="Riley R."/>
            <person name="Barry K."/>
            <person name="Blanchette R.A."/>
            <person name="Henrissat B."/>
            <person name="Martinez A.T."/>
            <person name="Otillar R."/>
            <person name="Spatafora J.W."/>
            <person name="Yadav J.S."/>
            <person name="Aerts A."/>
            <person name="Benoit I."/>
            <person name="Boyd A."/>
            <person name="Carlson A."/>
            <person name="Copeland A."/>
            <person name="Coutinho P.M."/>
            <person name="de Vries R.P."/>
            <person name="Ferreira P."/>
            <person name="Findley K."/>
            <person name="Foster B."/>
            <person name="Gaskell J."/>
            <person name="Glotzer D."/>
            <person name="Gorecki P."/>
            <person name="Heitman J."/>
            <person name="Hesse C."/>
            <person name="Hori C."/>
            <person name="Igarashi K."/>
            <person name="Jurgens J.A."/>
            <person name="Kallen N."/>
            <person name="Kersten P."/>
            <person name="Kohler A."/>
            <person name="Kuees U."/>
            <person name="Kumar T.K.A."/>
            <person name="Kuo A."/>
            <person name="LaButti K."/>
            <person name="Larrondo L.F."/>
            <person name="Lindquist E."/>
            <person name="Ling A."/>
            <person name="Lombard V."/>
            <person name="Lucas S."/>
            <person name="Lundell T."/>
            <person name="Martin R."/>
            <person name="McLaughlin D.J."/>
            <person name="Morgenstern I."/>
            <person name="Morin E."/>
            <person name="Murat C."/>
            <person name="Nagy L.G."/>
            <person name="Nolan M."/>
            <person name="Ohm R.A."/>
            <person name="Patyshakuliyeva A."/>
            <person name="Rokas A."/>
            <person name="Ruiz-Duenas F.J."/>
            <person name="Sabat G."/>
            <person name="Salamov A."/>
            <person name="Samejima M."/>
            <person name="Schmutz J."/>
            <person name="Slot J.C."/>
            <person name="St John F."/>
            <person name="Stenlid J."/>
            <person name="Sun H."/>
            <person name="Sun S."/>
            <person name="Syed K."/>
            <person name="Tsang A."/>
            <person name="Wiebenga A."/>
            <person name="Young D."/>
            <person name="Pisabarro A."/>
            <person name="Eastwood D.C."/>
            <person name="Martin F."/>
            <person name="Cullen D."/>
            <person name="Grigoriev I.V."/>
            <person name="Hibbett D.S."/>
        </authorList>
    </citation>
    <scope>NUCLEOTIDE SEQUENCE [LARGE SCALE GENOMIC DNA]</scope>
    <source>
        <strain evidence="3 4">DJM-731 SS1</strain>
    </source>
</reference>
<dbReference type="InterPro" id="IPR040976">
    <property type="entry name" value="Pkinase_fungal"/>
</dbReference>
<sequence length="791" mass="88701">MTYSALLIGDPSRSPSPCSSPLPRPSSSVVSGDSFEAEATDTFDTAPLTGTQQDSPLRPSSNDCIPPEQALMINAMKAELVDATIEFDFARLYKLNEDAIETTTKFIQEDWRLRWRGLFTKEERECYKPLVKLLNTVLDKYHTHTKTRQVFFFSVYDRSMQEAGPSKVALKPDILGSDDKIEADNVAWVVVHSFGEVKANDKEAVTQAATYARCDLHAHPGKRCSLGFVYNYNTCNLRFLLFHRGGLVTSPQYSFKPRTLGQLRNIVRNVVAIAHGPPPAYAAGLDLTKELLNRSGRTYRFVNVLSHSAVVRGRATYVAEFEQVVSPADTEQQYSSGDVDLVDKVENITLVERKAVAVCMANTVADGTDERAVEETQTFTATSEYQVRWQEGGVRRDIVTILQNKRMPTSTMAKAGQEEAKGREEGTAGRPEQSRLSTTSDLRTPIKDRTREAKARLARTKPASAVAQPASSVQRASLLDPQIKDLSQANTGPISTRARSGPFIIKVSYPLRNRNYQADMLQKVSGQFGVPRLVDGWISQLDSGADFTTAPFETDWGPWIIFSSDSKAAIRLDDRVESFIIMQTKGESLSSARGPRELLIGILHAMTGLSVLVENGYYHRDVSVDLIVDWLEKDPASGTLPFMSLRVNQYIFTMLNYRTTPVDDLESFMHVLYWTVLDIGKRKGILSVQENLFFTWYNAHDFERNQLREKAYENLGRMNLTIVEIFKELFIGWRAVSLEASNKVDESQWEWGSIPDLFRESMLKYLAAGYEHLAMLPEGTWDTILGIVPAP</sequence>
<feature type="region of interest" description="Disordered" evidence="1">
    <location>
        <begin position="1"/>
        <end position="64"/>
    </location>
</feature>
<feature type="compositionally biased region" description="Polar residues" evidence="1">
    <location>
        <begin position="48"/>
        <end position="63"/>
    </location>
</feature>